<dbReference type="SUPFAM" id="SSF53098">
    <property type="entry name" value="Ribonuclease H-like"/>
    <property type="match status" value="1"/>
</dbReference>
<keyword evidence="4" id="KW-1185">Reference proteome</keyword>
<organism evidence="3 4">
    <name type="scientific">Paenalkalicoccus suaedae</name>
    <dbReference type="NCBI Taxonomy" id="2592382"/>
    <lineage>
        <taxon>Bacteria</taxon>
        <taxon>Bacillati</taxon>
        <taxon>Bacillota</taxon>
        <taxon>Bacilli</taxon>
        <taxon>Bacillales</taxon>
        <taxon>Bacillaceae</taxon>
        <taxon>Paenalkalicoccus</taxon>
    </lineage>
</organism>
<dbReference type="InterPro" id="IPR036397">
    <property type="entry name" value="RNaseH_sf"/>
</dbReference>
<sequence length="387" mass="45946">MGKNVYSNEVKWAVVKEKMSGQLTNREIMDKYEVKNVSQIKTWMKWYRENQIHRFDQPIGKQYTYGLGPEDSSVEEKNDRKMKHLTQENEILKKVFGDRKGAEKEIVLQLVQKLRRKYTVSAILSVLNVPRSTYYRWASAEPVTLSKEEKTMIYLCKKTKYRYGHRKIKELLKRDYHIKLHRNTVQRMMQKHHLQCRVKKKRKWKSQGESVIVAPHLLQRAFHASRPNQKWVTDITYIQYGADTLYLSTIMDLFNNQIVAYKLYTHQQIPLVMDTLTDALEKRGHPTGVMIHSDQGSVYSSYAYQNLMKEKHLISSMSRRGNCWDNAVIESFHSNLKSEEFQYVKFNSLSMEAVKERIDQFMKYYNEERIQEKLGYHTPIEFGEMAA</sequence>
<dbReference type="Pfam" id="PF13276">
    <property type="entry name" value="HTH_21"/>
    <property type="match status" value="1"/>
</dbReference>
<comment type="function">
    <text evidence="1">Involved in the transposition of the insertion sequence.</text>
</comment>
<dbReference type="AlphaFoldDB" id="A0A859FIY0"/>
<dbReference type="InterPro" id="IPR048020">
    <property type="entry name" value="Transpos_IS3"/>
</dbReference>
<evidence type="ECO:0000313" key="3">
    <source>
        <dbReference type="EMBL" id="QKS72804.1"/>
    </source>
</evidence>
<dbReference type="InterPro" id="IPR009057">
    <property type="entry name" value="Homeodomain-like_sf"/>
</dbReference>
<dbReference type="SUPFAM" id="SSF46689">
    <property type="entry name" value="Homeodomain-like"/>
    <property type="match status" value="1"/>
</dbReference>
<proteinExistence type="predicted"/>
<accession>A0A859FIY0</accession>
<dbReference type="KEGG" id="psua:FLK61_40045"/>
<name>A0A859FIY0_9BACI</name>
<dbReference type="Pfam" id="PF00665">
    <property type="entry name" value="rve"/>
    <property type="match status" value="1"/>
</dbReference>
<dbReference type="PANTHER" id="PTHR46889">
    <property type="entry name" value="TRANSPOSASE INSF FOR INSERTION SEQUENCE IS3B-RELATED"/>
    <property type="match status" value="1"/>
</dbReference>
<dbReference type="InterPro" id="IPR025948">
    <property type="entry name" value="HTH-like_dom"/>
</dbReference>
<dbReference type="PANTHER" id="PTHR46889:SF4">
    <property type="entry name" value="TRANSPOSASE INSO FOR INSERTION SEQUENCE ELEMENT IS911B-RELATED"/>
    <property type="match status" value="1"/>
</dbReference>
<dbReference type="RefSeq" id="WP_176010771.1">
    <property type="nucleotide sequence ID" value="NZ_CP041372.2"/>
</dbReference>
<dbReference type="GO" id="GO:0003676">
    <property type="term" value="F:nucleic acid binding"/>
    <property type="evidence" value="ECO:0007669"/>
    <property type="project" value="InterPro"/>
</dbReference>
<evidence type="ECO:0000259" key="2">
    <source>
        <dbReference type="PROSITE" id="PS50994"/>
    </source>
</evidence>
<dbReference type="GO" id="GO:0015074">
    <property type="term" value="P:DNA integration"/>
    <property type="evidence" value="ECO:0007669"/>
    <property type="project" value="InterPro"/>
</dbReference>
<evidence type="ECO:0000256" key="1">
    <source>
        <dbReference type="ARBA" id="ARBA00002286"/>
    </source>
</evidence>
<dbReference type="Gene3D" id="3.30.420.10">
    <property type="entry name" value="Ribonuclease H-like superfamily/Ribonuclease H"/>
    <property type="match status" value="1"/>
</dbReference>
<dbReference type="InterPro" id="IPR012337">
    <property type="entry name" value="RNaseH-like_sf"/>
</dbReference>
<gene>
    <name evidence="3" type="ORF">FLK61_40045</name>
</gene>
<dbReference type="InterPro" id="IPR050900">
    <property type="entry name" value="Transposase_IS3/IS150/IS904"/>
</dbReference>
<dbReference type="PROSITE" id="PS50994">
    <property type="entry name" value="INTEGRASE"/>
    <property type="match status" value="1"/>
</dbReference>
<evidence type="ECO:0000313" key="4">
    <source>
        <dbReference type="Proteomes" id="UP000318138"/>
    </source>
</evidence>
<feature type="domain" description="Integrase catalytic" evidence="2">
    <location>
        <begin position="223"/>
        <end position="387"/>
    </location>
</feature>
<reference evidence="4" key="1">
    <citation type="submission" date="2019-07" db="EMBL/GenBank/DDBJ databases">
        <title>Bacillus alkalisoli sp. nov. isolated from saline soil.</title>
        <authorList>
            <person name="Sun J.-Q."/>
            <person name="Xu L."/>
        </authorList>
    </citation>
    <scope>NUCLEOTIDE SEQUENCE [LARGE SCALE GENOMIC DNA]</scope>
    <source>
        <strain evidence="4">M4U3P1</strain>
    </source>
</reference>
<protein>
    <submittedName>
        <fullName evidence="3">IS3 family transposase</fullName>
    </submittedName>
</protein>
<dbReference type="EMBL" id="CP041372">
    <property type="protein sequence ID" value="QKS72804.1"/>
    <property type="molecule type" value="Genomic_DNA"/>
</dbReference>
<dbReference type="Proteomes" id="UP000318138">
    <property type="component" value="Chromosome"/>
</dbReference>
<dbReference type="Pfam" id="PF13333">
    <property type="entry name" value="rve_2"/>
    <property type="match status" value="1"/>
</dbReference>
<dbReference type="InterPro" id="IPR001584">
    <property type="entry name" value="Integrase_cat-core"/>
</dbReference>
<dbReference type="NCBIfam" id="NF033516">
    <property type="entry name" value="transpos_IS3"/>
    <property type="match status" value="1"/>
</dbReference>